<reference evidence="6" key="1">
    <citation type="submission" date="2012-02" db="EMBL/GenBank/DDBJ databases">
        <title>The complete genome of Halobacteroides halobius DSM 5150.</title>
        <authorList>
            <person name="Lucas S."/>
            <person name="Copeland A."/>
            <person name="Lapidus A."/>
            <person name="Glavina del Rio T."/>
            <person name="Dalin E."/>
            <person name="Tice H."/>
            <person name="Bruce D."/>
            <person name="Goodwin L."/>
            <person name="Pitluck S."/>
            <person name="Peters L."/>
            <person name="Mikhailova N."/>
            <person name="Gu W."/>
            <person name="Kyrpides N."/>
            <person name="Mavromatis K."/>
            <person name="Ivanova N."/>
            <person name="Brettin T."/>
            <person name="Detter J.C."/>
            <person name="Han C."/>
            <person name="Larimer F."/>
            <person name="Land M."/>
            <person name="Hauser L."/>
            <person name="Markowitz V."/>
            <person name="Cheng J.-F."/>
            <person name="Hugenholtz P."/>
            <person name="Woyke T."/>
            <person name="Wu D."/>
            <person name="Tindall B."/>
            <person name="Pomrenke H."/>
            <person name="Brambilla E."/>
            <person name="Klenk H.-P."/>
            <person name="Eisen J.A."/>
        </authorList>
    </citation>
    <scope>NUCLEOTIDE SEQUENCE [LARGE SCALE GENOMIC DNA]</scope>
    <source>
        <strain evidence="6">ATCC 35273 / DSM 5150 / MD-1</strain>
    </source>
</reference>
<dbReference type="PATRIC" id="fig|748449.3.peg.202"/>
<dbReference type="OrthoDB" id="504078at2"/>
<proteinExistence type="predicted"/>
<evidence type="ECO:0000256" key="3">
    <source>
        <dbReference type="ARBA" id="ARBA00023235"/>
    </source>
</evidence>
<dbReference type="CDD" id="cd06815">
    <property type="entry name" value="PLPDE_III_AR_like_1"/>
    <property type="match status" value="1"/>
</dbReference>
<dbReference type="GO" id="GO:0005829">
    <property type="term" value="C:cytosol"/>
    <property type="evidence" value="ECO:0007669"/>
    <property type="project" value="TreeGrafter"/>
</dbReference>
<dbReference type="RefSeq" id="WP_015325962.1">
    <property type="nucleotide sequence ID" value="NC_019978.1"/>
</dbReference>
<keyword evidence="3" id="KW-0413">Isomerase</keyword>
<feature type="domain" description="Alanine racemase N-terminal" evidence="4">
    <location>
        <begin position="7"/>
        <end position="220"/>
    </location>
</feature>
<dbReference type="SUPFAM" id="SSF51419">
    <property type="entry name" value="PLP-binding barrel"/>
    <property type="match status" value="1"/>
</dbReference>
<dbReference type="Pfam" id="PF01168">
    <property type="entry name" value="Ala_racemase_N"/>
    <property type="match status" value="1"/>
</dbReference>
<dbReference type="EMBL" id="CP003359">
    <property type="protein sequence ID" value="AGB40236.1"/>
    <property type="molecule type" value="Genomic_DNA"/>
</dbReference>
<organism evidence="5 6">
    <name type="scientific">Halobacteroides halobius (strain ATCC 35273 / DSM 5150 / MD-1)</name>
    <dbReference type="NCBI Taxonomy" id="748449"/>
    <lineage>
        <taxon>Bacteria</taxon>
        <taxon>Bacillati</taxon>
        <taxon>Bacillota</taxon>
        <taxon>Clostridia</taxon>
        <taxon>Halanaerobiales</taxon>
        <taxon>Halobacteroidaceae</taxon>
        <taxon>Halobacteroides</taxon>
    </lineage>
</organism>
<evidence type="ECO:0000256" key="2">
    <source>
        <dbReference type="ARBA" id="ARBA00022898"/>
    </source>
</evidence>
<keyword evidence="2" id="KW-0663">Pyridoxal phosphate</keyword>
<dbReference type="eggNOG" id="COG3457">
    <property type="taxonomic scope" value="Bacteria"/>
</dbReference>
<dbReference type="Proteomes" id="UP000010880">
    <property type="component" value="Chromosome"/>
</dbReference>
<dbReference type="KEGG" id="hhl:Halha_0224"/>
<protein>
    <submittedName>
        <fullName evidence="5">Putative amino acid racemase</fullName>
    </submittedName>
</protein>
<dbReference type="InterPro" id="IPR029066">
    <property type="entry name" value="PLP-binding_barrel"/>
</dbReference>
<keyword evidence="6" id="KW-1185">Reference proteome</keyword>
<dbReference type="HOGENOM" id="CLU_067103_0_0_9"/>
<dbReference type="InterPro" id="IPR000821">
    <property type="entry name" value="Ala_racemase"/>
</dbReference>
<comment type="cofactor">
    <cofactor evidence="1">
        <name>pyridoxal 5'-phosphate</name>
        <dbReference type="ChEBI" id="CHEBI:597326"/>
    </cofactor>
</comment>
<dbReference type="STRING" id="748449.Halha_0224"/>
<evidence type="ECO:0000313" key="6">
    <source>
        <dbReference type="Proteomes" id="UP000010880"/>
    </source>
</evidence>
<evidence type="ECO:0000256" key="1">
    <source>
        <dbReference type="ARBA" id="ARBA00001933"/>
    </source>
</evidence>
<name>L0K5E5_HALHC</name>
<accession>L0K5E5</accession>
<evidence type="ECO:0000313" key="5">
    <source>
        <dbReference type="EMBL" id="AGB40236.1"/>
    </source>
</evidence>
<gene>
    <name evidence="5" type="ordered locus">Halha_0224</name>
</gene>
<dbReference type="GO" id="GO:0008784">
    <property type="term" value="F:alanine racemase activity"/>
    <property type="evidence" value="ECO:0007669"/>
    <property type="project" value="TreeGrafter"/>
</dbReference>
<dbReference type="PANTHER" id="PTHR30511:SF3">
    <property type="entry name" value="LYSINE RACEMASE"/>
    <property type="match status" value="1"/>
</dbReference>
<dbReference type="InterPro" id="IPR001608">
    <property type="entry name" value="Ala_racemase_N"/>
</dbReference>
<dbReference type="Gene3D" id="3.20.20.10">
    <property type="entry name" value="Alanine racemase"/>
    <property type="match status" value="1"/>
</dbReference>
<evidence type="ECO:0000259" key="4">
    <source>
        <dbReference type="Pfam" id="PF01168"/>
    </source>
</evidence>
<sequence length="353" mass="38726">MGAEIEINLTLLQENTAQIIDLASKDKIDIWGVTKGVCGDLKVAEAMIDGGVSGLADSRLSNLAQLNYLDIPLLLLRIPMLSEVDKVVKYADISLNSELEVVQALNKAAQESNSIHQVILLVDLGDRREGMLPSDLMETIHKVKQLGNIKLIGLGTNLACFRGVLPTQEKMAELNKLVQEARERFDLKLPIVSGGNSSSLPLLLKDNYSPVSNQFRIGETILLGREVPSGESFANISLDAFKLTAEVIELKEKSTAIEDEVTENAFDQIKEVVDKGIRKRAILAVGRQDIYPQGLTSLTKGITIEGASSDHLIIDVINNSDIKLGSKIEFRLNYAALLQAMTSPYVKKVYRED</sequence>
<dbReference type="GO" id="GO:0030170">
    <property type="term" value="F:pyridoxal phosphate binding"/>
    <property type="evidence" value="ECO:0007669"/>
    <property type="project" value="TreeGrafter"/>
</dbReference>
<dbReference type="AlphaFoldDB" id="L0K5E5"/>
<dbReference type="PANTHER" id="PTHR30511">
    <property type="entry name" value="ALANINE RACEMASE"/>
    <property type="match status" value="1"/>
</dbReference>